<dbReference type="OrthoDB" id="5419617at2759"/>
<accession>A0A7D9I5Q0</accession>
<organism evidence="1 2">
    <name type="scientific">Paramuricea clavata</name>
    <name type="common">Red gorgonian</name>
    <name type="synonym">Violescent sea-whip</name>
    <dbReference type="NCBI Taxonomy" id="317549"/>
    <lineage>
        <taxon>Eukaryota</taxon>
        <taxon>Metazoa</taxon>
        <taxon>Cnidaria</taxon>
        <taxon>Anthozoa</taxon>
        <taxon>Octocorallia</taxon>
        <taxon>Malacalcyonacea</taxon>
        <taxon>Plexauridae</taxon>
        <taxon>Paramuricea</taxon>
    </lineage>
</organism>
<reference evidence="1" key="1">
    <citation type="submission" date="2020-04" db="EMBL/GenBank/DDBJ databases">
        <authorList>
            <person name="Alioto T."/>
            <person name="Alioto T."/>
            <person name="Gomez Garrido J."/>
        </authorList>
    </citation>
    <scope>NUCLEOTIDE SEQUENCE</scope>
    <source>
        <strain evidence="1">A484AB</strain>
    </source>
</reference>
<dbReference type="PANTHER" id="PTHR33332">
    <property type="entry name" value="REVERSE TRANSCRIPTASE DOMAIN-CONTAINING PROTEIN"/>
    <property type="match status" value="1"/>
</dbReference>
<sequence>MGVSTSSSAARLGSFAASYVVWLIRIHSILPFGIMGVICLQAAIVAMFLPETKGRPTLETLEDMINDNSGAKVVMSEVIANSNVEKDNGVDTHMSTKVIIALDIHAVFLSNRKQRVKLGKALSEWVTANAGVPQGTKLGPILFLVMINDLVLPTCDYWIHVDDLTASEVIAKYGNSTIQSDLDYISSWSSANYMKLNAKKCKELRVCFFHDIRLFWNH</sequence>
<comment type="caution">
    <text evidence="1">The sequence shown here is derived from an EMBL/GenBank/DDBJ whole genome shotgun (WGS) entry which is preliminary data.</text>
</comment>
<dbReference type="Proteomes" id="UP001152795">
    <property type="component" value="Unassembled WGS sequence"/>
</dbReference>
<gene>
    <name evidence="1" type="ORF">PACLA_8A083041</name>
</gene>
<dbReference type="EMBL" id="CACRXK020003677">
    <property type="protein sequence ID" value="CAB3999815.1"/>
    <property type="molecule type" value="Genomic_DNA"/>
</dbReference>
<name>A0A7D9I5Q0_PARCT</name>
<dbReference type="AlphaFoldDB" id="A0A7D9I5Q0"/>
<dbReference type="Gene3D" id="1.20.1250.20">
    <property type="entry name" value="MFS general substrate transporter like domains"/>
    <property type="match status" value="1"/>
</dbReference>
<evidence type="ECO:0000313" key="1">
    <source>
        <dbReference type="EMBL" id="CAB3999815.1"/>
    </source>
</evidence>
<keyword evidence="2" id="KW-1185">Reference proteome</keyword>
<evidence type="ECO:0000313" key="2">
    <source>
        <dbReference type="Proteomes" id="UP001152795"/>
    </source>
</evidence>
<protein>
    <submittedName>
        <fullName evidence="1">Uncharacterized protein</fullName>
    </submittedName>
</protein>
<proteinExistence type="predicted"/>
<dbReference type="InterPro" id="IPR036259">
    <property type="entry name" value="MFS_trans_sf"/>
</dbReference>